<organism evidence="6 7">
    <name type="scientific">Canavalia gladiata</name>
    <name type="common">Sword bean</name>
    <name type="synonym">Dolichos gladiatus</name>
    <dbReference type="NCBI Taxonomy" id="3824"/>
    <lineage>
        <taxon>Eukaryota</taxon>
        <taxon>Viridiplantae</taxon>
        <taxon>Streptophyta</taxon>
        <taxon>Embryophyta</taxon>
        <taxon>Tracheophyta</taxon>
        <taxon>Spermatophyta</taxon>
        <taxon>Magnoliopsida</taxon>
        <taxon>eudicotyledons</taxon>
        <taxon>Gunneridae</taxon>
        <taxon>Pentapetalae</taxon>
        <taxon>rosids</taxon>
        <taxon>fabids</taxon>
        <taxon>Fabales</taxon>
        <taxon>Fabaceae</taxon>
        <taxon>Papilionoideae</taxon>
        <taxon>50 kb inversion clade</taxon>
        <taxon>NPAAA clade</taxon>
        <taxon>indigoferoid/millettioid clade</taxon>
        <taxon>Phaseoleae</taxon>
        <taxon>Canavalia</taxon>
    </lineage>
</organism>
<keyword evidence="7" id="KW-1185">Reference proteome</keyword>
<gene>
    <name evidence="6" type="ORF">VNO77_13158</name>
</gene>
<evidence type="ECO:0000256" key="5">
    <source>
        <dbReference type="SAM" id="Phobius"/>
    </source>
</evidence>
<dbReference type="Pfam" id="PF24300">
    <property type="entry name" value="KWL1"/>
    <property type="match status" value="1"/>
</dbReference>
<dbReference type="InterPro" id="IPR036908">
    <property type="entry name" value="RlpA-like_sf"/>
</dbReference>
<dbReference type="PANTHER" id="PTHR33191">
    <property type="entry name" value="RIPENING-RELATED PROTEIN 2-RELATED"/>
    <property type="match status" value="1"/>
</dbReference>
<accession>A0AAN9QRH1</accession>
<reference evidence="6 7" key="1">
    <citation type="submission" date="2024-01" db="EMBL/GenBank/DDBJ databases">
        <title>The genomes of 5 underutilized Papilionoideae crops provide insights into root nodulation and disease resistanc.</title>
        <authorList>
            <person name="Jiang F."/>
        </authorList>
    </citation>
    <scope>NUCLEOTIDE SEQUENCE [LARGE SCALE GENOMIC DNA]</scope>
    <source>
        <strain evidence="6">LVBAO_FW01</strain>
        <tissue evidence="6">Leaves</tissue>
    </source>
</reference>
<dbReference type="SUPFAM" id="SSF50685">
    <property type="entry name" value="Barwin-like endoglucanases"/>
    <property type="match status" value="1"/>
</dbReference>
<evidence type="ECO:0000313" key="7">
    <source>
        <dbReference type="Proteomes" id="UP001367508"/>
    </source>
</evidence>
<dbReference type="CDD" id="cd22270">
    <property type="entry name" value="DPBB_kiwellin-like"/>
    <property type="match status" value="1"/>
</dbReference>
<keyword evidence="5" id="KW-1133">Transmembrane helix</keyword>
<dbReference type="GO" id="GO:0005576">
    <property type="term" value="C:extracellular region"/>
    <property type="evidence" value="ECO:0007669"/>
    <property type="project" value="UniProtKB-SubCell"/>
</dbReference>
<dbReference type="InterPro" id="IPR039271">
    <property type="entry name" value="Kiwellin-like"/>
</dbReference>
<comment type="subcellular location">
    <subcellularLocation>
        <location evidence="1">Secreted</location>
    </subcellularLocation>
</comment>
<protein>
    <submittedName>
        <fullName evidence="6">Uncharacterized protein</fullName>
    </submittedName>
</protein>
<keyword evidence="5" id="KW-0812">Transmembrane</keyword>
<sequence length="162" mass="17286">MGKGNIRVLIYLFCLVNVIIIHIPYNTNAASCQSNGPHSPAYNPSGTQATLTFNDFGPGGDGGDPSECDGNYHPLPERVVALSTGWYNNGARCGRIITIKASNGRTATAKVVDECDSVNGCDEEHANQQPCKTNIVDASKTVWNDLGLNTDDGEVPVTWTMA</sequence>
<evidence type="ECO:0000313" key="6">
    <source>
        <dbReference type="EMBL" id="KAK7343986.1"/>
    </source>
</evidence>
<dbReference type="AlphaFoldDB" id="A0AAN9QRH1"/>
<keyword evidence="3" id="KW-0964">Secreted</keyword>
<evidence type="ECO:0000256" key="4">
    <source>
        <dbReference type="ARBA" id="ARBA00022729"/>
    </source>
</evidence>
<evidence type="ECO:0000256" key="3">
    <source>
        <dbReference type="ARBA" id="ARBA00022525"/>
    </source>
</evidence>
<dbReference type="Proteomes" id="UP001367508">
    <property type="component" value="Unassembled WGS sequence"/>
</dbReference>
<dbReference type="EMBL" id="JAYMYQ010000003">
    <property type="protein sequence ID" value="KAK7343986.1"/>
    <property type="molecule type" value="Genomic_DNA"/>
</dbReference>
<comment type="similarity">
    <text evidence="2">Belongs to the kiwellin family.</text>
</comment>
<dbReference type="Gene3D" id="2.40.40.10">
    <property type="entry name" value="RlpA-like domain"/>
    <property type="match status" value="1"/>
</dbReference>
<evidence type="ECO:0000256" key="1">
    <source>
        <dbReference type="ARBA" id="ARBA00004613"/>
    </source>
</evidence>
<keyword evidence="5" id="KW-0472">Membrane</keyword>
<keyword evidence="4" id="KW-0732">Signal</keyword>
<evidence type="ECO:0000256" key="2">
    <source>
        <dbReference type="ARBA" id="ARBA00005592"/>
    </source>
</evidence>
<dbReference type="PANTHER" id="PTHR33191:SF9">
    <property type="entry name" value="RIPENING-RELATED PROTEIN 2-RELATED"/>
    <property type="match status" value="1"/>
</dbReference>
<feature type="transmembrane region" description="Helical" evidence="5">
    <location>
        <begin position="7"/>
        <end position="25"/>
    </location>
</feature>
<proteinExistence type="inferred from homology"/>
<comment type="caution">
    <text evidence="6">The sequence shown here is derived from an EMBL/GenBank/DDBJ whole genome shotgun (WGS) entry which is preliminary data.</text>
</comment>
<name>A0AAN9QRH1_CANGL</name>